<evidence type="ECO:0000256" key="1">
    <source>
        <dbReference type="SAM" id="Coils"/>
    </source>
</evidence>
<dbReference type="AlphaFoldDB" id="A0A285UBD2"/>
<sequence>MKKLLFISTFIFILTSCGGPSPEDELASAEQQKEELVEVLQTESVELERNKQRLEIIENEISQAETSQNDENVQTYITVIDEYSASLTGELEALGTVIEEIRQDGDIDEVDDDIDSIIRNIEDTISTYESEVSDIELNDTLMRRHNSIQLAHEEIPQALEVIRNGAEDNNFSIIEEGISALNDVSEFY</sequence>
<accession>A0A285UBD2</accession>
<dbReference type="OrthoDB" id="2389172at2"/>
<name>A0A285UBD2_9STAP</name>
<reference evidence="3" key="1">
    <citation type="submission" date="2017-08" db="EMBL/GenBank/DDBJ databases">
        <authorList>
            <person name="Varghese N."/>
            <person name="Submissions S."/>
        </authorList>
    </citation>
    <scope>NUCLEOTIDE SEQUENCE [LARGE SCALE GENOMIC DNA]</scope>
    <source>
        <strain evidence="3">DSM 23173</strain>
    </source>
</reference>
<dbReference type="EMBL" id="OBQF01000001">
    <property type="protein sequence ID" value="SOC38718.1"/>
    <property type="molecule type" value="Genomic_DNA"/>
</dbReference>
<organism evidence="2 3">
    <name type="scientific">Salinicoccus kekensis</name>
    <dbReference type="NCBI Taxonomy" id="714307"/>
    <lineage>
        <taxon>Bacteria</taxon>
        <taxon>Bacillati</taxon>
        <taxon>Bacillota</taxon>
        <taxon>Bacilli</taxon>
        <taxon>Bacillales</taxon>
        <taxon>Staphylococcaceae</taxon>
        <taxon>Salinicoccus</taxon>
    </lineage>
</organism>
<feature type="coiled-coil region" evidence="1">
    <location>
        <begin position="26"/>
        <end position="67"/>
    </location>
</feature>
<dbReference type="Proteomes" id="UP000219412">
    <property type="component" value="Unassembled WGS sequence"/>
</dbReference>
<evidence type="ECO:0000313" key="3">
    <source>
        <dbReference type="Proteomes" id="UP000219412"/>
    </source>
</evidence>
<protein>
    <submittedName>
        <fullName evidence="2">Uncharacterized protein</fullName>
    </submittedName>
</protein>
<keyword evidence="3" id="KW-1185">Reference proteome</keyword>
<proteinExistence type="predicted"/>
<keyword evidence="1" id="KW-0175">Coiled coil</keyword>
<gene>
    <name evidence="2" type="ORF">SAMN05878391_0513</name>
</gene>
<dbReference type="RefSeq" id="WP_097038828.1">
    <property type="nucleotide sequence ID" value="NZ_OBQF01000001.1"/>
</dbReference>
<dbReference type="PROSITE" id="PS51257">
    <property type="entry name" value="PROKAR_LIPOPROTEIN"/>
    <property type="match status" value="1"/>
</dbReference>
<evidence type="ECO:0000313" key="2">
    <source>
        <dbReference type="EMBL" id="SOC38718.1"/>
    </source>
</evidence>